<organism evidence="2 3">
    <name type="scientific">Dreissena polymorpha</name>
    <name type="common">Zebra mussel</name>
    <name type="synonym">Mytilus polymorpha</name>
    <dbReference type="NCBI Taxonomy" id="45954"/>
    <lineage>
        <taxon>Eukaryota</taxon>
        <taxon>Metazoa</taxon>
        <taxon>Spiralia</taxon>
        <taxon>Lophotrochozoa</taxon>
        <taxon>Mollusca</taxon>
        <taxon>Bivalvia</taxon>
        <taxon>Autobranchia</taxon>
        <taxon>Heteroconchia</taxon>
        <taxon>Euheterodonta</taxon>
        <taxon>Imparidentia</taxon>
        <taxon>Neoheterodontei</taxon>
        <taxon>Myida</taxon>
        <taxon>Dreissenoidea</taxon>
        <taxon>Dreissenidae</taxon>
        <taxon>Dreissena</taxon>
    </lineage>
</organism>
<evidence type="ECO:0000256" key="1">
    <source>
        <dbReference type="SAM" id="MobiDB-lite"/>
    </source>
</evidence>
<reference evidence="2" key="1">
    <citation type="journal article" date="2019" name="bioRxiv">
        <title>The Genome of the Zebra Mussel, Dreissena polymorpha: A Resource for Invasive Species Research.</title>
        <authorList>
            <person name="McCartney M.A."/>
            <person name="Auch B."/>
            <person name="Kono T."/>
            <person name="Mallez S."/>
            <person name="Zhang Y."/>
            <person name="Obille A."/>
            <person name="Becker A."/>
            <person name="Abrahante J.E."/>
            <person name="Garbe J."/>
            <person name="Badalamenti J.P."/>
            <person name="Herman A."/>
            <person name="Mangelson H."/>
            <person name="Liachko I."/>
            <person name="Sullivan S."/>
            <person name="Sone E.D."/>
            <person name="Koren S."/>
            <person name="Silverstein K.A.T."/>
            <person name="Beckman K.B."/>
            <person name="Gohl D.M."/>
        </authorList>
    </citation>
    <scope>NUCLEOTIDE SEQUENCE</scope>
    <source>
        <strain evidence="2">Duluth1</strain>
        <tissue evidence="2">Whole animal</tissue>
    </source>
</reference>
<evidence type="ECO:0000313" key="2">
    <source>
        <dbReference type="EMBL" id="KAH3795742.1"/>
    </source>
</evidence>
<comment type="caution">
    <text evidence="2">The sequence shown here is derived from an EMBL/GenBank/DDBJ whole genome shotgun (WGS) entry which is preliminary data.</text>
</comment>
<gene>
    <name evidence="2" type="ORF">DPMN_149301</name>
</gene>
<name>A0A9D4J565_DREPO</name>
<feature type="compositionally biased region" description="Polar residues" evidence="1">
    <location>
        <begin position="102"/>
        <end position="117"/>
    </location>
</feature>
<proteinExistence type="predicted"/>
<protein>
    <submittedName>
        <fullName evidence="2">Uncharacterized protein</fullName>
    </submittedName>
</protein>
<dbReference type="AlphaFoldDB" id="A0A9D4J565"/>
<keyword evidence="3" id="KW-1185">Reference proteome</keyword>
<feature type="region of interest" description="Disordered" evidence="1">
    <location>
        <begin position="96"/>
        <end position="117"/>
    </location>
</feature>
<sequence length="184" mass="20279">MRSKMKFLSLTCSQCESLNTNLVVPKSSRGTANPLQATDTQQVKVYRNVPLCRCTCVNSSNCTVAFIFSTYSCVRKLCKPKLSFVSCELEMEEGGTDRAMSETESLTRANSPYSRPYQTKQPVMASLSLPKVTDSVSRHIILNRPPVNTESYLKLISRVSQELKASQYNASCLGINLDANSTGG</sequence>
<evidence type="ECO:0000313" key="3">
    <source>
        <dbReference type="Proteomes" id="UP000828390"/>
    </source>
</evidence>
<accession>A0A9D4J565</accession>
<dbReference type="EMBL" id="JAIWYP010000007">
    <property type="protein sequence ID" value="KAH3795742.1"/>
    <property type="molecule type" value="Genomic_DNA"/>
</dbReference>
<dbReference type="Proteomes" id="UP000828390">
    <property type="component" value="Unassembled WGS sequence"/>
</dbReference>
<reference evidence="2" key="2">
    <citation type="submission" date="2020-11" db="EMBL/GenBank/DDBJ databases">
        <authorList>
            <person name="McCartney M.A."/>
            <person name="Auch B."/>
            <person name="Kono T."/>
            <person name="Mallez S."/>
            <person name="Becker A."/>
            <person name="Gohl D.M."/>
            <person name="Silverstein K.A.T."/>
            <person name="Koren S."/>
            <person name="Bechman K.B."/>
            <person name="Herman A."/>
            <person name="Abrahante J.E."/>
            <person name="Garbe J."/>
        </authorList>
    </citation>
    <scope>NUCLEOTIDE SEQUENCE</scope>
    <source>
        <strain evidence="2">Duluth1</strain>
        <tissue evidence="2">Whole animal</tissue>
    </source>
</reference>